<dbReference type="GO" id="GO:0016020">
    <property type="term" value="C:membrane"/>
    <property type="evidence" value="ECO:0007669"/>
    <property type="project" value="UniProtKB-SubCell"/>
</dbReference>
<evidence type="ECO:0000256" key="3">
    <source>
        <dbReference type="ARBA" id="ARBA00022989"/>
    </source>
</evidence>
<feature type="transmembrane region" description="Helical" evidence="5">
    <location>
        <begin position="55"/>
        <end position="73"/>
    </location>
</feature>
<evidence type="ECO:0000313" key="8">
    <source>
        <dbReference type="Proteomes" id="UP000298588"/>
    </source>
</evidence>
<evidence type="ECO:0000259" key="6">
    <source>
        <dbReference type="Pfam" id="PF09335"/>
    </source>
</evidence>
<feature type="transmembrane region" description="Helical" evidence="5">
    <location>
        <begin position="138"/>
        <end position="162"/>
    </location>
</feature>
<dbReference type="EMBL" id="CP039865">
    <property type="protein sequence ID" value="QCK85740.1"/>
    <property type="molecule type" value="Genomic_DNA"/>
</dbReference>
<reference evidence="7 8" key="1">
    <citation type="submission" date="2019-04" db="EMBL/GenBank/DDBJ databases">
        <title>Phreatobacter aquaticus sp. nov.</title>
        <authorList>
            <person name="Choi A."/>
            <person name="Baek K."/>
        </authorList>
    </citation>
    <scope>NUCLEOTIDE SEQUENCE [LARGE SCALE GENOMIC DNA]</scope>
    <source>
        <strain evidence="7 8">NMCR1094</strain>
    </source>
</reference>
<dbReference type="PANTHER" id="PTHR43220">
    <property type="match status" value="1"/>
</dbReference>
<dbReference type="AlphaFoldDB" id="A0A4D7QCK9"/>
<dbReference type="Pfam" id="PF09335">
    <property type="entry name" value="VTT_dom"/>
    <property type="match status" value="1"/>
</dbReference>
<dbReference type="OrthoDB" id="9779114at2"/>
<comment type="subcellular location">
    <subcellularLocation>
        <location evidence="1">Membrane</location>
        <topology evidence="1">Multi-pass membrane protein</topology>
    </subcellularLocation>
</comment>
<feature type="transmembrane region" description="Helical" evidence="5">
    <location>
        <begin position="212"/>
        <end position="229"/>
    </location>
</feature>
<gene>
    <name evidence="7" type="ORF">E8L99_08175</name>
</gene>
<keyword evidence="4 5" id="KW-0472">Membrane</keyword>
<feature type="domain" description="VTT" evidence="6">
    <location>
        <begin position="77"/>
        <end position="190"/>
    </location>
</feature>
<dbReference type="Proteomes" id="UP000298588">
    <property type="component" value="Chromosome"/>
</dbReference>
<keyword evidence="3 5" id="KW-1133">Transmembrane helix</keyword>
<proteinExistence type="predicted"/>
<keyword evidence="8" id="KW-1185">Reference proteome</keyword>
<evidence type="ECO:0000313" key="7">
    <source>
        <dbReference type="EMBL" id="QCK85740.1"/>
    </source>
</evidence>
<protein>
    <submittedName>
        <fullName evidence="7">TVP38/TMEM64 family protein</fullName>
    </submittedName>
</protein>
<evidence type="ECO:0000256" key="4">
    <source>
        <dbReference type="ARBA" id="ARBA00023136"/>
    </source>
</evidence>
<organism evidence="7 8">
    <name type="scientific">Phreatobacter aquaticus</name>
    <dbReference type="NCBI Taxonomy" id="2570229"/>
    <lineage>
        <taxon>Bacteria</taxon>
        <taxon>Pseudomonadati</taxon>
        <taxon>Pseudomonadota</taxon>
        <taxon>Alphaproteobacteria</taxon>
        <taxon>Hyphomicrobiales</taxon>
        <taxon>Phreatobacteraceae</taxon>
        <taxon>Phreatobacter</taxon>
    </lineage>
</organism>
<accession>A0A4D7QCK9</accession>
<keyword evidence="2 5" id="KW-0812">Transmembrane</keyword>
<dbReference type="InterPro" id="IPR045014">
    <property type="entry name" value="TM41A/B"/>
</dbReference>
<evidence type="ECO:0000256" key="5">
    <source>
        <dbReference type="SAM" id="Phobius"/>
    </source>
</evidence>
<feature type="transmembrane region" description="Helical" evidence="5">
    <location>
        <begin position="85"/>
        <end position="111"/>
    </location>
</feature>
<feature type="transmembrane region" description="Helical" evidence="5">
    <location>
        <begin position="169"/>
        <end position="192"/>
    </location>
</feature>
<evidence type="ECO:0000256" key="2">
    <source>
        <dbReference type="ARBA" id="ARBA00022692"/>
    </source>
</evidence>
<dbReference type="RefSeq" id="WP_137099073.1">
    <property type="nucleotide sequence ID" value="NZ_CP039865.1"/>
</dbReference>
<sequence length="244" mass="25812">MNSLRFLKDRRVLVIGAIALVLLALQFSGLGKALTMEMLRTHRADLGAWVEAHRVLAAVCYLGIYIAVAALSLPGGAGLTLIGGFLFGPVLGGCLAVLAASTGAVLVFLFARRLFGDDAVGRLGPKAASLAANIRANAWSYLLVLRLVPLFPFFLVNLVPAFVGVRLKVFALTTVFGIIPATFVFALAGSGLGRVFDSGEAFSVKSVLTPEIWGGLLGLALLSLAGIPLRRHFEARRNCSQPRP</sequence>
<dbReference type="PANTHER" id="PTHR43220:SF18">
    <property type="entry name" value="TRANSMEMBRANE PROTEIN 41B"/>
    <property type="match status" value="1"/>
</dbReference>
<evidence type="ECO:0000256" key="1">
    <source>
        <dbReference type="ARBA" id="ARBA00004141"/>
    </source>
</evidence>
<dbReference type="KEGG" id="paqt:E8L99_08175"/>
<dbReference type="InterPro" id="IPR032816">
    <property type="entry name" value="VTT_dom"/>
</dbReference>
<name>A0A4D7QCK9_9HYPH</name>